<reference evidence="5 7" key="2">
    <citation type="submission" date="2016-10" db="EMBL/GenBank/DDBJ databases">
        <authorList>
            <person name="Varghese N."/>
            <person name="Submissions S."/>
        </authorList>
    </citation>
    <scope>NUCLEOTIDE SEQUENCE [LARGE SCALE GENOMIC DNA]</scope>
    <source>
        <strain evidence="5 7">DSM 11855</strain>
    </source>
</reference>
<dbReference type="AlphaFoldDB" id="A0A1I6ZVW7"/>
<dbReference type="InterPro" id="IPR051685">
    <property type="entry name" value="Ycf3/AcsC/BcsC/TPR_MFPF"/>
</dbReference>
<reference evidence="4 6" key="1">
    <citation type="submission" date="2016-09" db="EMBL/GenBank/DDBJ databases">
        <title>Complete Genome Sequence of Methanosarcina thermophila MT-1.</title>
        <authorList>
            <person name="Kouzuma A."/>
        </authorList>
    </citation>
    <scope>NUCLEOTIDE SEQUENCE [LARGE SCALE GENOMIC DNA]</scope>
    <source>
        <strain evidence="4 6">MT-1</strain>
    </source>
</reference>
<dbReference type="InterPro" id="IPR019734">
    <property type="entry name" value="TPR_rpt"/>
</dbReference>
<dbReference type="Pfam" id="PF13432">
    <property type="entry name" value="TPR_16"/>
    <property type="match status" value="3"/>
</dbReference>
<proteinExistence type="predicted"/>
<dbReference type="EMBL" id="AP017646">
    <property type="protein sequence ID" value="BAW30021.1"/>
    <property type="molecule type" value="Genomic_DNA"/>
</dbReference>
<dbReference type="Proteomes" id="UP000265557">
    <property type="component" value="Chromosome"/>
</dbReference>
<evidence type="ECO:0000313" key="4">
    <source>
        <dbReference type="EMBL" id="BAW30021.1"/>
    </source>
</evidence>
<dbReference type="InterPro" id="IPR011990">
    <property type="entry name" value="TPR-like_helical_dom_sf"/>
</dbReference>
<dbReference type="RefSeq" id="WP_048166512.1">
    <property type="nucleotide sequence ID" value="NZ_FPAO01000006.1"/>
</dbReference>
<evidence type="ECO:0000313" key="5">
    <source>
        <dbReference type="EMBL" id="SFT66860.1"/>
    </source>
</evidence>
<evidence type="ECO:0000313" key="6">
    <source>
        <dbReference type="Proteomes" id="UP000265557"/>
    </source>
</evidence>
<dbReference type="Pfam" id="PF13181">
    <property type="entry name" value="TPR_8"/>
    <property type="match status" value="1"/>
</dbReference>
<sequence length="397" mass="45929">MIYRKQPLNSPEWDPPAPSTVYIKIKNIPYETFKIRLNEGLVTTELEQIRYRLERRIYCCGICSKHVNGYCVIRNRKVKPEWICKAFMPKEEFIYLDVRPGSEESPDFRYLSETRLWKNRPEDETPGESCQERTESLYEEGVALYRQGRLRLALEAFDTILSENPRHFPALFHKGNTLLKLKRYEEALETFERASLINPNHPGLWTNKGFVFLKLERFRQALDAFEKSILLNPVQKNALEGKDAVLARMRQCEEELRESEKALEKNPEDAGIWFEKGKLHLKLGELEKSGEAFEKALEEKPGNAEAWHLRGKVLFETGSEKAALHAFEKATRQKPDFPDAWYEKGRVFLKLDNPKGAENAFKIAAALWESKGAKAKAETARTKAKSLALGKDEFSRN</sequence>
<feature type="repeat" description="TPR" evidence="3">
    <location>
        <begin position="304"/>
        <end position="337"/>
    </location>
</feature>
<dbReference type="PROSITE" id="PS50005">
    <property type="entry name" value="TPR"/>
    <property type="match status" value="5"/>
</dbReference>
<dbReference type="SMART" id="SM00028">
    <property type="entry name" value="TPR"/>
    <property type="match status" value="6"/>
</dbReference>
<dbReference type="PROSITE" id="PS50293">
    <property type="entry name" value="TPR_REGION"/>
    <property type="match status" value="1"/>
</dbReference>
<evidence type="ECO:0000256" key="2">
    <source>
        <dbReference type="ARBA" id="ARBA00022803"/>
    </source>
</evidence>
<name>A0A1I6ZVW7_METTE</name>
<accession>A0A3G9CZ37</accession>
<dbReference type="SUPFAM" id="SSF48452">
    <property type="entry name" value="TPR-like"/>
    <property type="match status" value="1"/>
</dbReference>
<accession>A0A1I6ZVW7</accession>
<gene>
    <name evidence="4" type="ORF">MESMT1_2091</name>
    <name evidence="5" type="ORF">SAMN02910340_01708</name>
</gene>
<keyword evidence="2 3" id="KW-0802">TPR repeat</keyword>
<dbReference type="Gene3D" id="1.25.40.10">
    <property type="entry name" value="Tetratricopeptide repeat domain"/>
    <property type="match status" value="2"/>
</dbReference>
<evidence type="ECO:0000256" key="3">
    <source>
        <dbReference type="PROSITE-ProRule" id="PRU00339"/>
    </source>
</evidence>
<feature type="repeat" description="TPR" evidence="3">
    <location>
        <begin position="168"/>
        <end position="201"/>
    </location>
</feature>
<keyword evidence="1" id="KW-0677">Repeat</keyword>
<organism evidence="5 7">
    <name type="scientific">Methanosarcina thermophila</name>
    <dbReference type="NCBI Taxonomy" id="2210"/>
    <lineage>
        <taxon>Archaea</taxon>
        <taxon>Methanobacteriati</taxon>
        <taxon>Methanobacteriota</taxon>
        <taxon>Stenosarchaea group</taxon>
        <taxon>Methanomicrobia</taxon>
        <taxon>Methanosarcinales</taxon>
        <taxon>Methanosarcinaceae</taxon>
        <taxon>Methanosarcina</taxon>
    </lineage>
</organism>
<dbReference type="Proteomes" id="UP000323733">
    <property type="component" value="Unassembled WGS sequence"/>
</dbReference>
<evidence type="ECO:0000256" key="1">
    <source>
        <dbReference type="ARBA" id="ARBA00022737"/>
    </source>
</evidence>
<feature type="repeat" description="TPR" evidence="3">
    <location>
        <begin position="134"/>
        <end position="167"/>
    </location>
</feature>
<feature type="repeat" description="TPR" evidence="3">
    <location>
        <begin position="270"/>
        <end position="303"/>
    </location>
</feature>
<keyword evidence="7" id="KW-1185">Reference proteome</keyword>
<dbReference type="PANTHER" id="PTHR44943">
    <property type="entry name" value="CELLULOSE SYNTHASE OPERON PROTEIN C"/>
    <property type="match status" value="1"/>
</dbReference>
<dbReference type="GeneID" id="41601414"/>
<dbReference type="PANTHER" id="PTHR44943:SF8">
    <property type="entry name" value="TPR REPEAT-CONTAINING PROTEIN MJ0263"/>
    <property type="match status" value="1"/>
</dbReference>
<protein>
    <submittedName>
        <fullName evidence="4">Tetratricopeptide TPR_2</fullName>
    </submittedName>
    <submittedName>
        <fullName evidence="5">Tetratricopeptide repeat-containing protein</fullName>
    </submittedName>
</protein>
<feature type="repeat" description="TPR" evidence="3">
    <location>
        <begin position="202"/>
        <end position="235"/>
    </location>
</feature>
<evidence type="ECO:0000313" key="7">
    <source>
        <dbReference type="Proteomes" id="UP000323733"/>
    </source>
</evidence>
<dbReference type="EMBL" id="FPAO01000006">
    <property type="protein sequence ID" value="SFT66860.1"/>
    <property type="molecule type" value="Genomic_DNA"/>
</dbReference>